<evidence type="ECO:0000256" key="2">
    <source>
        <dbReference type="SAM" id="SignalP"/>
    </source>
</evidence>
<feature type="chain" id="PRO_5034141724" evidence="2">
    <location>
        <begin position="21"/>
        <end position="139"/>
    </location>
</feature>
<name>A0A8H3I337_9LECA</name>
<keyword evidence="2" id="KW-0732">Signal</keyword>
<evidence type="ECO:0000256" key="1">
    <source>
        <dbReference type="SAM" id="MobiDB-lite"/>
    </source>
</evidence>
<dbReference type="AlphaFoldDB" id="A0A8H3I337"/>
<proteinExistence type="predicted"/>
<evidence type="ECO:0000313" key="3">
    <source>
        <dbReference type="EMBL" id="CAF9913207.1"/>
    </source>
</evidence>
<gene>
    <name evidence="3" type="ORF">GOMPHAMPRED_007826</name>
</gene>
<feature type="compositionally biased region" description="Basic and acidic residues" evidence="1">
    <location>
        <begin position="84"/>
        <end position="100"/>
    </location>
</feature>
<protein>
    <submittedName>
        <fullName evidence="3">Uncharacterized protein</fullName>
    </submittedName>
</protein>
<dbReference type="EMBL" id="CAJPDQ010000008">
    <property type="protein sequence ID" value="CAF9913207.1"/>
    <property type="molecule type" value="Genomic_DNA"/>
</dbReference>
<evidence type="ECO:0000313" key="4">
    <source>
        <dbReference type="Proteomes" id="UP000664169"/>
    </source>
</evidence>
<accession>A0A8H3I337</accession>
<comment type="caution">
    <text evidence="3">The sequence shown here is derived from an EMBL/GenBank/DDBJ whole genome shotgun (WGS) entry which is preliminary data.</text>
</comment>
<feature type="region of interest" description="Disordered" evidence="1">
    <location>
        <begin position="51"/>
        <end position="110"/>
    </location>
</feature>
<keyword evidence="4" id="KW-1185">Reference proteome</keyword>
<sequence>MKFLNFICPLALIAATPALAQYPGEDYEYDLVIRDALAAKISWNAAFGDIRKGVLGNPDNVKNKKKSGDDTGKDSSDEDSSNADADKDSSEKDDDKSKSKENKKKNKDKRAVERALYIRDLMDELLEERGLEDYDFDFE</sequence>
<feature type="compositionally biased region" description="Basic and acidic residues" evidence="1">
    <location>
        <begin position="66"/>
        <end position="75"/>
    </location>
</feature>
<organism evidence="3 4">
    <name type="scientific">Gomphillus americanus</name>
    <dbReference type="NCBI Taxonomy" id="1940652"/>
    <lineage>
        <taxon>Eukaryota</taxon>
        <taxon>Fungi</taxon>
        <taxon>Dikarya</taxon>
        <taxon>Ascomycota</taxon>
        <taxon>Pezizomycotina</taxon>
        <taxon>Lecanoromycetes</taxon>
        <taxon>OSLEUM clade</taxon>
        <taxon>Ostropomycetidae</taxon>
        <taxon>Ostropales</taxon>
        <taxon>Graphidaceae</taxon>
        <taxon>Gomphilloideae</taxon>
        <taxon>Gomphillus</taxon>
    </lineage>
</organism>
<feature type="signal peptide" evidence="2">
    <location>
        <begin position="1"/>
        <end position="20"/>
    </location>
</feature>
<dbReference type="Proteomes" id="UP000664169">
    <property type="component" value="Unassembled WGS sequence"/>
</dbReference>
<reference evidence="3" key="1">
    <citation type="submission" date="2021-03" db="EMBL/GenBank/DDBJ databases">
        <authorList>
            <person name="Tagirdzhanova G."/>
        </authorList>
    </citation>
    <scope>NUCLEOTIDE SEQUENCE</scope>
</reference>